<dbReference type="EMBL" id="QXFW01000042">
    <property type="protein sequence ID" value="KAE9028569.1"/>
    <property type="molecule type" value="Genomic_DNA"/>
</dbReference>
<gene>
    <name evidence="8" type="ORF">PF001_g1921</name>
    <name evidence="7" type="ORF">PF004_g1751</name>
    <name evidence="6" type="ORF">PF005_g1970</name>
    <name evidence="5" type="ORF">PF006_g2087</name>
    <name evidence="4" type="ORF">PF007_g1531</name>
    <name evidence="2" type="ORF">PF009_g1883</name>
    <name evidence="3" type="ORF">PF011_g1515</name>
</gene>
<dbReference type="AlphaFoldDB" id="A0A6A4EJZ7"/>
<evidence type="ECO:0000313" key="7">
    <source>
        <dbReference type="EMBL" id="KAE9252944.1"/>
    </source>
</evidence>
<evidence type="ECO:0000313" key="11">
    <source>
        <dbReference type="Proteomes" id="UP000437068"/>
    </source>
</evidence>
<accession>A0A6A4EJZ7</accession>
<dbReference type="EMBL" id="QXFZ01000037">
    <property type="protein sequence ID" value="KAE9138140.1"/>
    <property type="molecule type" value="Genomic_DNA"/>
</dbReference>
<evidence type="ECO:0000313" key="6">
    <source>
        <dbReference type="EMBL" id="KAE9234252.1"/>
    </source>
</evidence>
<feature type="compositionally biased region" description="Low complexity" evidence="1">
    <location>
        <begin position="82"/>
        <end position="97"/>
    </location>
</feature>
<evidence type="ECO:0000313" key="8">
    <source>
        <dbReference type="EMBL" id="KAE9327478.1"/>
    </source>
</evidence>
<evidence type="ECO:0000313" key="14">
    <source>
        <dbReference type="Proteomes" id="UP000460718"/>
    </source>
</evidence>
<evidence type="ECO:0000313" key="5">
    <source>
        <dbReference type="EMBL" id="KAE9153835.1"/>
    </source>
</evidence>
<proteinExistence type="predicted"/>
<dbReference type="Proteomes" id="UP000440732">
    <property type="component" value="Unassembled WGS sequence"/>
</dbReference>
<evidence type="ECO:0000313" key="13">
    <source>
        <dbReference type="Proteomes" id="UP000441208"/>
    </source>
</evidence>
<evidence type="ECO:0000313" key="15">
    <source>
        <dbReference type="Proteomes" id="UP000476176"/>
    </source>
</evidence>
<dbReference type="EMBL" id="QXGE01000050">
    <property type="protein sequence ID" value="KAE9327478.1"/>
    <property type="molecule type" value="Genomic_DNA"/>
</dbReference>
<dbReference type="Proteomes" id="UP000429523">
    <property type="component" value="Unassembled WGS sequence"/>
</dbReference>
<sequence>MSIREYRGKSRDRGICARDKLDFLVDYGSDVATEEGEGDMETMSPRRKESSVGSGRLREDDSDASSSKRPRRDSERPLANAGLLSSSRGGDDSTSSGAVTSRNNPVRDRWMLTRSEIVRQLLRVRIIRVCGPHLG</sequence>
<evidence type="ECO:0000313" key="4">
    <source>
        <dbReference type="EMBL" id="KAE9138140.1"/>
    </source>
</evidence>
<dbReference type="EMBL" id="QXGB01000050">
    <property type="protein sequence ID" value="KAE9234252.1"/>
    <property type="molecule type" value="Genomic_DNA"/>
</dbReference>
<dbReference type="EMBL" id="QXGA01000056">
    <property type="protein sequence ID" value="KAE9153835.1"/>
    <property type="molecule type" value="Genomic_DNA"/>
</dbReference>
<reference evidence="9 10" key="1">
    <citation type="submission" date="2018-08" db="EMBL/GenBank/DDBJ databases">
        <title>Genomic investigation of the strawberry pathogen Phytophthora fragariae indicates pathogenicity is determined by transcriptional variation in three key races.</title>
        <authorList>
            <person name="Adams T.M."/>
            <person name="Armitage A.D."/>
            <person name="Sobczyk M.K."/>
            <person name="Bates H.J."/>
            <person name="Dunwell J.M."/>
            <person name="Nellist C.F."/>
            <person name="Harrison R.J."/>
        </authorList>
    </citation>
    <scope>NUCLEOTIDE SEQUENCE [LARGE SCALE GENOMIC DNA]</scope>
    <source>
        <strain evidence="8 11">A4</strain>
        <strain evidence="7 15">BC-23</strain>
        <strain evidence="6 10">NOV-27</strain>
        <strain evidence="5 12">NOV-5</strain>
        <strain evidence="4 13">NOV-71</strain>
        <strain evidence="2 9">NOV-9</strain>
        <strain evidence="3 14">SCRP245</strain>
    </source>
</reference>
<protein>
    <submittedName>
        <fullName evidence="8">Uncharacterized protein</fullName>
    </submittedName>
</protein>
<dbReference type="EMBL" id="QXGC01000045">
    <property type="protein sequence ID" value="KAE9252944.1"/>
    <property type="molecule type" value="Genomic_DNA"/>
</dbReference>
<keyword evidence="10" id="KW-1185">Reference proteome</keyword>
<evidence type="ECO:0000313" key="2">
    <source>
        <dbReference type="EMBL" id="KAE8948558.1"/>
    </source>
</evidence>
<evidence type="ECO:0000256" key="1">
    <source>
        <dbReference type="SAM" id="MobiDB-lite"/>
    </source>
</evidence>
<dbReference type="OrthoDB" id="145471at2759"/>
<organism evidence="8 11">
    <name type="scientific">Phytophthora fragariae</name>
    <dbReference type="NCBI Taxonomy" id="53985"/>
    <lineage>
        <taxon>Eukaryota</taxon>
        <taxon>Sar</taxon>
        <taxon>Stramenopiles</taxon>
        <taxon>Oomycota</taxon>
        <taxon>Peronosporomycetes</taxon>
        <taxon>Peronosporales</taxon>
        <taxon>Peronosporaceae</taxon>
        <taxon>Phytophthora</taxon>
    </lineage>
</organism>
<dbReference type="Proteomes" id="UP000460718">
    <property type="component" value="Unassembled WGS sequence"/>
</dbReference>
<dbReference type="Proteomes" id="UP000441208">
    <property type="component" value="Unassembled WGS sequence"/>
</dbReference>
<dbReference type="Proteomes" id="UP000433483">
    <property type="component" value="Unassembled WGS sequence"/>
</dbReference>
<evidence type="ECO:0000313" key="9">
    <source>
        <dbReference type="Proteomes" id="UP000429523"/>
    </source>
</evidence>
<comment type="caution">
    <text evidence="8">The sequence shown here is derived from an EMBL/GenBank/DDBJ whole genome shotgun (WGS) entry which is preliminary data.</text>
</comment>
<dbReference type="Proteomes" id="UP000437068">
    <property type="component" value="Unassembled WGS sequence"/>
</dbReference>
<evidence type="ECO:0000313" key="12">
    <source>
        <dbReference type="Proteomes" id="UP000440732"/>
    </source>
</evidence>
<evidence type="ECO:0000313" key="3">
    <source>
        <dbReference type="EMBL" id="KAE9028569.1"/>
    </source>
</evidence>
<name>A0A6A4EJZ7_9STRA</name>
<feature type="region of interest" description="Disordered" evidence="1">
    <location>
        <begin position="30"/>
        <end position="106"/>
    </location>
</feature>
<dbReference type="EMBL" id="QXGF01000046">
    <property type="protein sequence ID" value="KAE8948558.1"/>
    <property type="molecule type" value="Genomic_DNA"/>
</dbReference>
<dbReference type="Proteomes" id="UP000476176">
    <property type="component" value="Unassembled WGS sequence"/>
</dbReference>
<evidence type="ECO:0000313" key="10">
    <source>
        <dbReference type="Proteomes" id="UP000433483"/>
    </source>
</evidence>